<protein>
    <submittedName>
        <fullName evidence="2">Uncharacterized protein</fullName>
    </submittedName>
</protein>
<proteinExistence type="predicted"/>
<name>A0AA97FAS8_9EURY</name>
<keyword evidence="1" id="KW-0812">Transmembrane</keyword>
<reference evidence="2 3" key="1">
    <citation type="submission" date="2019-09" db="EMBL/GenBank/DDBJ databases">
        <title>The complete genome of Methanoplanus sp. FWC-SCC4.</title>
        <authorList>
            <person name="Chen S.-C."/>
            <person name="Zhou Y.-Z."/>
            <person name="Lai M.-C."/>
        </authorList>
    </citation>
    <scope>NUCLEOTIDE SEQUENCE [LARGE SCALE GENOMIC DNA]</scope>
    <source>
        <strain evidence="2 3">FWC-SCC4</strain>
    </source>
</reference>
<keyword evidence="1" id="KW-1133">Transmembrane helix</keyword>
<dbReference type="GeneID" id="85228835"/>
<evidence type="ECO:0000313" key="3">
    <source>
        <dbReference type="Proteomes" id="UP001301797"/>
    </source>
</evidence>
<dbReference type="KEGG" id="mefw:F1737_01660"/>
<dbReference type="Proteomes" id="UP001301797">
    <property type="component" value="Chromosome"/>
</dbReference>
<dbReference type="EMBL" id="CP043875">
    <property type="protein sequence ID" value="WOF15477.1"/>
    <property type="molecule type" value="Genomic_DNA"/>
</dbReference>
<evidence type="ECO:0000313" key="2">
    <source>
        <dbReference type="EMBL" id="WOF15477.1"/>
    </source>
</evidence>
<sequence>MNSRFLDILSLVAAVIVVVIIAVLMNNPPAGDELKVNTSVDVTDSPAVIVSENISLQKDFLTKEDQKWIIASRISKAMDYYEPDVRDFAARLIPKEHGGEYSIRQVSDIWDGVKEDWTYKADKGSIMDVSPASRTVHLGLGGDSNDFAVFMASMIKAVGGQARIKTVPRDDGSCHVYAEISLGSSADLDKKIINSSALSELKSSYSFAFANDPMGLNVFKYKSGEICTGESCWQYVEPFSMILNDPVKYSDICYENPKLIEYLLLAPYTNEIEFQAMYLKLRYGSYRKDSTRASVLRDIEYNYDYEDNGDKTYWLPLDWFGSYPGDGSNNAGGAFSVYYSDGSWNDQRFAGIGL</sequence>
<gene>
    <name evidence="2" type="ORF">F1737_01660</name>
</gene>
<organism evidence="2 3">
    <name type="scientific">Methanochimaera problematica</name>
    <dbReference type="NCBI Taxonomy" id="2609417"/>
    <lineage>
        <taxon>Archaea</taxon>
        <taxon>Methanobacteriati</taxon>
        <taxon>Methanobacteriota</taxon>
        <taxon>Stenosarchaea group</taxon>
        <taxon>Methanomicrobia</taxon>
        <taxon>Methanomicrobiales</taxon>
        <taxon>Methanomicrobiaceae</taxon>
        <taxon>Methanochimaera</taxon>
    </lineage>
</organism>
<keyword evidence="3" id="KW-1185">Reference proteome</keyword>
<accession>A0AA97FAS8</accession>
<evidence type="ECO:0000256" key="1">
    <source>
        <dbReference type="SAM" id="Phobius"/>
    </source>
</evidence>
<feature type="transmembrane region" description="Helical" evidence="1">
    <location>
        <begin position="5"/>
        <end position="25"/>
    </location>
</feature>
<dbReference type="RefSeq" id="WP_317137047.1">
    <property type="nucleotide sequence ID" value="NZ_CP043875.1"/>
</dbReference>
<keyword evidence="1" id="KW-0472">Membrane</keyword>
<dbReference type="AlphaFoldDB" id="A0AA97FAS8"/>